<comment type="similarity">
    <text evidence="1">Belongs to the glutamate:Na(+) symporter (ESS) (TC 2.A.27) family.</text>
</comment>
<dbReference type="AlphaFoldDB" id="A0A6I8M8G7"/>
<keyword evidence="1" id="KW-0915">Sodium</keyword>
<dbReference type="PANTHER" id="PTHR36178">
    <property type="entry name" value="SLR0625 PROTEIN"/>
    <property type="match status" value="1"/>
</dbReference>
<dbReference type="Proteomes" id="UP000419017">
    <property type="component" value="Unassembled WGS sequence"/>
</dbReference>
<protein>
    <recommendedName>
        <fullName evidence="1 2">Sodium/glutamate symporter</fullName>
    </recommendedName>
</protein>
<accession>A0A6I8M8G7</accession>
<feature type="transmembrane region" description="Helical" evidence="1">
    <location>
        <begin position="300"/>
        <end position="319"/>
    </location>
</feature>
<sequence length="396" mass="43212">MITLNLDMIQSIGIAILFLLIGRKLRKKINILEKYSIPSPVVGGLIFAIIALILKENNIATFSFDMTLQNFFMTMFFTSVGFNASLKLLKQGGKKVVVFLIAASGLIFLQNILAIVLAKPLGIDPLVAFMTGSTSLTGGHGTSAAITSTLNNEKAFTVAITAATFGLIAGSILGGPIAKSLIEKKNLLARPEDTFEENIDILKDKKPYLDGDKFAKAFFTILLAMSIGTIFNLLFKKMGLNKLPYYLGPMIAAAIIRNLLDKYDKKEKVFDEITIVSDISLNLFLAMALINLKLWDLIDLAGPLIILLIAQVILAAVYVRYITFNMMGKDYDAAIIASGHIGFGMGATPNGITNMKTLCDKYRYSKIAFFTVPLVGALFIDFVNVTVITAFLSNLM</sequence>
<evidence type="ECO:0000313" key="4">
    <source>
        <dbReference type="Proteomes" id="UP000419017"/>
    </source>
</evidence>
<dbReference type="EMBL" id="CABWIB010000001">
    <property type="protein sequence ID" value="VWL85761.1"/>
    <property type="molecule type" value="Genomic_DNA"/>
</dbReference>
<keyword evidence="1" id="KW-0769">Symport</keyword>
<keyword evidence="1" id="KW-1133">Transmembrane helix</keyword>
<dbReference type="HAMAP" id="MF_02062">
    <property type="entry name" value="GltS"/>
    <property type="match status" value="1"/>
</dbReference>
<feature type="transmembrane region" description="Helical" evidence="1">
    <location>
        <begin position="243"/>
        <end position="260"/>
    </location>
</feature>
<dbReference type="GO" id="GO:0015501">
    <property type="term" value="F:glutamate:sodium symporter activity"/>
    <property type="evidence" value="ECO:0007669"/>
    <property type="project" value="UniProtKB-UniRule"/>
</dbReference>
<comment type="subcellular location">
    <subcellularLocation>
        <location evidence="1">Cell membrane</location>
        <topology evidence="1">Multi-pass membrane protein</topology>
    </subcellularLocation>
</comment>
<keyword evidence="1" id="KW-0472">Membrane</keyword>
<feature type="transmembrane region" description="Helical" evidence="1">
    <location>
        <begin position="35"/>
        <end position="54"/>
    </location>
</feature>
<keyword evidence="1" id="KW-1003">Cell membrane</keyword>
<keyword evidence="4" id="KW-1185">Reference proteome</keyword>
<organism evidence="3 4">
    <name type="scientific">Oceanivirga miroungae</name>
    <dbReference type="NCBI Taxonomy" id="1130046"/>
    <lineage>
        <taxon>Bacteria</taxon>
        <taxon>Fusobacteriati</taxon>
        <taxon>Fusobacteriota</taxon>
        <taxon>Fusobacteriia</taxon>
        <taxon>Fusobacteriales</taxon>
        <taxon>Leptotrichiaceae</taxon>
        <taxon>Oceanivirga</taxon>
    </lineage>
</organism>
<feature type="transmembrane region" description="Helical" evidence="1">
    <location>
        <begin position="214"/>
        <end position="231"/>
    </location>
</feature>
<evidence type="ECO:0000313" key="3">
    <source>
        <dbReference type="EMBL" id="VWL85761.1"/>
    </source>
</evidence>
<keyword evidence="1" id="KW-0812">Transmembrane</keyword>
<dbReference type="RefSeq" id="WP_156683734.1">
    <property type="nucleotide sequence ID" value="NZ_CABWIB010000001.1"/>
</dbReference>
<feature type="transmembrane region" description="Helical" evidence="1">
    <location>
        <begin position="272"/>
        <end position="294"/>
    </location>
</feature>
<name>A0A6I8M8G7_9FUSO</name>
<keyword evidence="1" id="KW-0029">Amino-acid transport</keyword>
<dbReference type="PANTHER" id="PTHR36178:SF1">
    <property type="entry name" value="SODIUM_GLUTAMATE SYMPORTER"/>
    <property type="match status" value="1"/>
</dbReference>
<comment type="function">
    <text evidence="1">Catalyzes the sodium-dependent transport of glutamate.</text>
</comment>
<evidence type="ECO:0000256" key="1">
    <source>
        <dbReference type="HAMAP-Rule" id="MF_02062"/>
    </source>
</evidence>
<dbReference type="NCBIfam" id="TIGR00210">
    <property type="entry name" value="gltS"/>
    <property type="match status" value="1"/>
</dbReference>
<keyword evidence="1" id="KW-0739">Sodium transport</keyword>
<keyword evidence="1" id="KW-0813">Transport</keyword>
<dbReference type="Pfam" id="PF03616">
    <property type="entry name" value="Glt_symporter"/>
    <property type="match status" value="1"/>
</dbReference>
<feature type="transmembrane region" description="Helical" evidence="1">
    <location>
        <begin position="155"/>
        <end position="178"/>
    </location>
</feature>
<feature type="transmembrane region" description="Helical" evidence="1">
    <location>
        <begin position="96"/>
        <end position="118"/>
    </location>
</feature>
<dbReference type="GO" id="GO:0005886">
    <property type="term" value="C:plasma membrane"/>
    <property type="evidence" value="ECO:0007669"/>
    <property type="project" value="UniProtKB-SubCell"/>
</dbReference>
<dbReference type="InterPro" id="IPR004445">
    <property type="entry name" value="GltS"/>
</dbReference>
<feature type="transmembrane region" description="Helical" evidence="1">
    <location>
        <begin position="66"/>
        <end position="84"/>
    </location>
</feature>
<evidence type="ECO:0000256" key="2">
    <source>
        <dbReference type="NCBIfam" id="TIGR00210"/>
    </source>
</evidence>
<proteinExistence type="inferred from homology"/>
<feature type="transmembrane region" description="Helical" evidence="1">
    <location>
        <begin position="367"/>
        <end position="392"/>
    </location>
</feature>
<keyword evidence="1" id="KW-0406">Ion transport</keyword>
<dbReference type="GO" id="GO:0015813">
    <property type="term" value="P:L-glutamate transmembrane transport"/>
    <property type="evidence" value="ECO:0007669"/>
    <property type="project" value="UniProtKB-UniRule"/>
</dbReference>
<reference evidence="3 4" key="1">
    <citation type="submission" date="2019-10" db="EMBL/GenBank/DDBJ databases">
        <authorList>
            <person name="Blom J."/>
        </authorList>
    </citation>
    <scope>NUCLEOTIDE SEQUENCE [LARGE SCALE GENOMIC DNA]</scope>
    <source>
        <strain evidence="3 4">ES3154-GLU</strain>
    </source>
</reference>
<gene>
    <name evidence="3" type="ORF">OMES3154_01049</name>
</gene>
<feature type="transmembrane region" description="Helical" evidence="1">
    <location>
        <begin position="6"/>
        <end position="23"/>
    </location>
</feature>